<accession>A0A1I2BZJ8</accession>
<keyword evidence="4" id="KW-0804">Transcription</keyword>
<dbReference type="InterPro" id="IPR036271">
    <property type="entry name" value="Tet_transcr_reg_TetR-rel_C_sf"/>
</dbReference>
<dbReference type="PROSITE" id="PS01081">
    <property type="entry name" value="HTH_TETR_1"/>
    <property type="match status" value="1"/>
</dbReference>
<keyword evidence="3 5" id="KW-0238">DNA-binding</keyword>
<gene>
    <name evidence="7" type="ORF">SAMN04487969_104171</name>
</gene>
<dbReference type="Pfam" id="PF13977">
    <property type="entry name" value="TetR_C_6"/>
    <property type="match status" value="1"/>
</dbReference>
<dbReference type="AlphaFoldDB" id="A0A1I2BZJ8"/>
<evidence type="ECO:0000313" key="8">
    <source>
        <dbReference type="Proteomes" id="UP000183410"/>
    </source>
</evidence>
<keyword evidence="2" id="KW-0805">Transcription regulation</keyword>
<evidence type="ECO:0000256" key="4">
    <source>
        <dbReference type="ARBA" id="ARBA00023163"/>
    </source>
</evidence>
<dbReference type="InterPro" id="IPR023772">
    <property type="entry name" value="DNA-bd_HTH_TetR-type_CS"/>
</dbReference>
<organism evidence="7 8">
    <name type="scientific">Paenibacillus algorifonticola</name>
    <dbReference type="NCBI Taxonomy" id="684063"/>
    <lineage>
        <taxon>Bacteria</taxon>
        <taxon>Bacillati</taxon>
        <taxon>Bacillota</taxon>
        <taxon>Bacilli</taxon>
        <taxon>Bacillales</taxon>
        <taxon>Paenibacillaceae</taxon>
        <taxon>Paenibacillus</taxon>
    </lineage>
</organism>
<evidence type="ECO:0000256" key="2">
    <source>
        <dbReference type="ARBA" id="ARBA00023015"/>
    </source>
</evidence>
<dbReference type="Gene3D" id="1.10.357.10">
    <property type="entry name" value="Tetracycline Repressor, domain 2"/>
    <property type="match status" value="1"/>
</dbReference>
<dbReference type="Pfam" id="PF00440">
    <property type="entry name" value="TetR_N"/>
    <property type="match status" value="1"/>
</dbReference>
<dbReference type="InterPro" id="IPR050109">
    <property type="entry name" value="HTH-type_TetR-like_transc_reg"/>
</dbReference>
<dbReference type="PROSITE" id="PS50977">
    <property type="entry name" value="HTH_TETR_2"/>
    <property type="match status" value="1"/>
</dbReference>
<dbReference type="SUPFAM" id="SSF46689">
    <property type="entry name" value="Homeodomain-like"/>
    <property type="match status" value="1"/>
</dbReference>
<sequence length="201" mass="23102">MPKIVDHDKQKQLVAEAALRLIQQAGLEQATVRNVAVEAGLSAGSLRHYFHSQVELYAFCMNIFVQRVEERVQAFRFEGAILHDLKRLLLHLLPMDEERTVEMEVWYSFNAKARIHPELRPLSEEMQASLYRVSEFVIQSLLDHKLAKPEINSELEAEKLYALVDGLAIHQFMQPGRLSAQRLEEILDQHLNMLCGQSGEL</sequence>
<dbReference type="InterPro" id="IPR039538">
    <property type="entry name" value="BetI_C"/>
</dbReference>
<name>A0A1I2BZJ8_9BACL</name>
<dbReference type="RefSeq" id="WP_046232469.1">
    <property type="nucleotide sequence ID" value="NZ_FONN01000004.1"/>
</dbReference>
<dbReference type="EMBL" id="FONN01000004">
    <property type="protein sequence ID" value="SFE61444.1"/>
    <property type="molecule type" value="Genomic_DNA"/>
</dbReference>
<evidence type="ECO:0000256" key="5">
    <source>
        <dbReference type="PROSITE-ProRule" id="PRU00335"/>
    </source>
</evidence>
<dbReference type="InterPro" id="IPR001647">
    <property type="entry name" value="HTH_TetR"/>
</dbReference>
<proteinExistence type="predicted"/>
<keyword evidence="8" id="KW-1185">Reference proteome</keyword>
<keyword evidence="1" id="KW-0678">Repressor</keyword>
<evidence type="ECO:0000256" key="1">
    <source>
        <dbReference type="ARBA" id="ARBA00022491"/>
    </source>
</evidence>
<dbReference type="OrthoDB" id="9816296at2"/>
<evidence type="ECO:0000313" key="7">
    <source>
        <dbReference type="EMBL" id="SFE61444.1"/>
    </source>
</evidence>
<feature type="DNA-binding region" description="H-T-H motif" evidence="5">
    <location>
        <begin position="31"/>
        <end position="50"/>
    </location>
</feature>
<dbReference type="SUPFAM" id="SSF48498">
    <property type="entry name" value="Tetracyclin repressor-like, C-terminal domain"/>
    <property type="match status" value="1"/>
</dbReference>
<dbReference type="GO" id="GO:0000976">
    <property type="term" value="F:transcription cis-regulatory region binding"/>
    <property type="evidence" value="ECO:0007669"/>
    <property type="project" value="TreeGrafter"/>
</dbReference>
<evidence type="ECO:0000256" key="3">
    <source>
        <dbReference type="ARBA" id="ARBA00023125"/>
    </source>
</evidence>
<dbReference type="PANTHER" id="PTHR30055:SF226">
    <property type="entry name" value="HTH-TYPE TRANSCRIPTIONAL REGULATOR PKSA"/>
    <property type="match status" value="1"/>
</dbReference>
<dbReference type="PANTHER" id="PTHR30055">
    <property type="entry name" value="HTH-TYPE TRANSCRIPTIONAL REGULATOR RUTR"/>
    <property type="match status" value="1"/>
</dbReference>
<reference evidence="8" key="1">
    <citation type="submission" date="2016-10" db="EMBL/GenBank/DDBJ databases">
        <authorList>
            <person name="Varghese N."/>
            <person name="Submissions S."/>
        </authorList>
    </citation>
    <scope>NUCLEOTIDE SEQUENCE [LARGE SCALE GENOMIC DNA]</scope>
    <source>
        <strain evidence="8">CGMCC 1.10223</strain>
    </source>
</reference>
<feature type="domain" description="HTH tetR-type" evidence="6">
    <location>
        <begin position="8"/>
        <end position="68"/>
    </location>
</feature>
<protein>
    <submittedName>
        <fullName evidence="7">Transcriptional regulator, TetR family</fullName>
    </submittedName>
</protein>
<dbReference type="Proteomes" id="UP000183410">
    <property type="component" value="Unassembled WGS sequence"/>
</dbReference>
<evidence type="ECO:0000259" key="6">
    <source>
        <dbReference type="PROSITE" id="PS50977"/>
    </source>
</evidence>
<dbReference type="InterPro" id="IPR009057">
    <property type="entry name" value="Homeodomain-like_sf"/>
</dbReference>
<dbReference type="GO" id="GO:0003700">
    <property type="term" value="F:DNA-binding transcription factor activity"/>
    <property type="evidence" value="ECO:0007669"/>
    <property type="project" value="TreeGrafter"/>
</dbReference>